<organism evidence="5 6">
    <name type="scientific">Catenovulum sediminis</name>
    <dbReference type="NCBI Taxonomy" id="1740262"/>
    <lineage>
        <taxon>Bacteria</taxon>
        <taxon>Pseudomonadati</taxon>
        <taxon>Pseudomonadota</taxon>
        <taxon>Gammaproteobacteria</taxon>
        <taxon>Alteromonadales</taxon>
        <taxon>Alteromonadaceae</taxon>
        <taxon>Catenovulum</taxon>
    </lineage>
</organism>
<feature type="chain" id="PRO_5046082280" evidence="2">
    <location>
        <begin position="20"/>
        <end position="172"/>
    </location>
</feature>
<feature type="domain" description="Polysaccharide export protein N-terminal" evidence="3">
    <location>
        <begin position="22"/>
        <end position="94"/>
    </location>
</feature>
<dbReference type="PANTHER" id="PTHR33619">
    <property type="entry name" value="POLYSACCHARIDE EXPORT PROTEIN GFCE-RELATED"/>
    <property type="match status" value="1"/>
</dbReference>
<gene>
    <name evidence="5" type="ORF">ABS311_15430</name>
</gene>
<dbReference type="Pfam" id="PF10531">
    <property type="entry name" value="SLBB"/>
    <property type="match status" value="1"/>
</dbReference>
<protein>
    <submittedName>
        <fullName evidence="5">Polysaccharide biosynthesis/export family protein</fullName>
    </submittedName>
</protein>
<evidence type="ECO:0000259" key="3">
    <source>
        <dbReference type="Pfam" id="PF02563"/>
    </source>
</evidence>
<comment type="caution">
    <text evidence="5">The sequence shown here is derived from an EMBL/GenBank/DDBJ whole genome shotgun (WGS) entry which is preliminary data.</text>
</comment>
<keyword evidence="1 2" id="KW-0732">Signal</keyword>
<feature type="domain" description="Soluble ligand binding" evidence="4">
    <location>
        <begin position="100"/>
        <end position="140"/>
    </location>
</feature>
<proteinExistence type="predicted"/>
<dbReference type="Proteomes" id="UP001467690">
    <property type="component" value="Unassembled WGS sequence"/>
</dbReference>
<evidence type="ECO:0000256" key="2">
    <source>
        <dbReference type="SAM" id="SignalP"/>
    </source>
</evidence>
<dbReference type="InterPro" id="IPR019554">
    <property type="entry name" value="Soluble_ligand-bd"/>
</dbReference>
<evidence type="ECO:0000256" key="1">
    <source>
        <dbReference type="ARBA" id="ARBA00022729"/>
    </source>
</evidence>
<feature type="signal peptide" evidence="2">
    <location>
        <begin position="1"/>
        <end position="19"/>
    </location>
</feature>
<dbReference type="Gene3D" id="3.30.1950.10">
    <property type="entry name" value="wza like domain"/>
    <property type="match status" value="1"/>
</dbReference>
<dbReference type="Gene3D" id="3.10.560.10">
    <property type="entry name" value="Outer membrane lipoprotein wza domain like"/>
    <property type="match status" value="1"/>
</dbReference>
<name>A0ABV1RK05_9ALTE</name>
<evidence type="ECO:0000313" key="5">
    <source>
        <dbReference type="EMBL" id="MER2493270.1"/>
    </source>
</evidence>
<dbReference type="RefSeq" id="WP_143870609.1">
    <property type="nucleotide sequence ID" value="NZ_CP041660.1"/>
</dbReference>
<dbReference type="Pfam" id="PF02563">
    <property type="entry name" value="Poly_export"/>
    <property type="match status" value="1"/>
</dbReference>
<evidence type="ECO:0000313" key="6">
    <source>
        <dbReference type="Proteomes" id="UP001467690"/>
    </source>
</evidence>
<dbReference type="InterPro" id="IPR003715">
    <property type="entry name" value="Poly_export_N"/>
</dbReference>
<keyword evidence="6" id="KW-1185">Reference proteome</keyword>
<accession>A0ABV1RK05</accession>
<dbReference type="PANTHER" id="PTHR33619:SF3">
    <property type="entry name" value="POLYSACCHARIDE EXPORT PROTEIN GFCE-RELATED"/>
    <property type="match status" value="1"/>
</dbReference>
<evidence type="ECO:0000259" key="4">
    <source>
        <dbReference type="Pfam" id="PF10531"/>
    </source>
</evidence>
<sequence length="172" mass="19159">MIRITLSLLLIFCCFNSYGSLSDYRLAAGDTVTIHVYGQPDLTVTTKLDKSGVVKYPFVGEVMLVDKTTTQVSEYITNALKQGYLVSPDVHVFVSEYRPFYIHGQVRKPGGFAYQPGLILSKAIALAGGLTERASNRWLLKRQSIKGKEIIEAQEDTEIMPGDIITVEQSFF</sequence>
<dbReference type="EMBL" id="JBELOE010000259">
    <property type="protein sequence ID" value="MER2493270.1"/>
    <property type="molecule type" value="Genomic_DNA"/>
</dbReference>
<dbReference type="InterPro" id="IPR049712">
    <property type="entry name" value="Poly_export"/>
</dbReference>
<reference evidence="5 6" key="1">
    <citation type="submission" date="2024-06" db="EMBL/GenBank/DDBJ databases">
        <authorList>
            <person name="Chen R.Y."/>
        </authorList>
    </citation>
    <scope>NUCLEOTIDE SEQUENCE [LARGE SCALE GENOMIC DNA]</scope>
    <source>
        <strain evidence="5 6">D2</strain>
    </source>
</reference>